<protein>
    <recommendedName>
        <fullName evidence="1">Zinc-ribbon domain-containing protein</fullName>
    </recommendedName>
</protein>
<comment type="caution">
    <text evidence="2">The sequence shown here is derived from an EMBL/GenBank/DDBJ whole genome shotgun (WGS) entry which is preliminary data.</text>
</comment>
<proteinExistence type="predicted"/>
<evidence type="ECO:0000313" key="2">
    <source>
        <dbReference type="EMBL" id="ROO27754.1"/>
    </source>
</evidence>
<dbReference type="EMBL" id="AYKH01000012">
    <property type="protein sequence ID" value="ROO27754.1"/>
    <property type="molecule type" value="Genomic_DNA"/>
</dbReference>
<sequence length="355" mass="39838">MRDFYCQCGNTLFFRNTRCLQCDRRVGFAPGAGRMTALEPLGGGLWQVPGAGRIQGAVYRLCDNATRHAICNWLIPEATPHAQCQSCRLTRTLPDLDQPRHAELWGKLESAKRHLLFNLMQLGLPIVDRRQDPEAGLAFDFLADRDSTTEFTRPIAGQAPVNTGHANGVITINIAEADDVARARMREQMGEHYRTLLGHFRHEIGHYYWSRLVADGGPLAACRTLFGDDRADYAAALKRYYRDGAPGDWQARFITPYASAHPWEDWAETWAHYLHMRDTLETAVEFSLVTPPPWRHAADDFDALMHGWTQLAIGMNAVNRSMGLPDAYPFVISGPTHEKLAFIHCLVADHESAAA</sequence>
<dbReference type="InterPro" id="IPR011201">
    <property type="entry name" value="Zinc-ribbon_6_bact"/>
</dbReference>
<dbReference type="RefSeq" id="WP_123630948.1">
    <property type="nucleotide sequence ID" value="NZ_AYKH01000012.1"/>
</dbReference>
<dbReference type="Gene3D" id="3.40.390.70">
    <property type="match status" value="1"/>
</dbReference>
<dbReference type="Pfam" id="PF10005">
    <property type="entry name" value="Zn_ribbon_DZR_6"/>
    <property type="match status" value="1"/>
</dbReference>
<dbReference type="Pfam" id="PF15887">
    <property type="entry name" value="Peptidase_Mx"/>
    <property type="match status" value="1"/>
</dbReference>
<dbReference type="Proteomes" id="UP000283993">
    <property type="component" value="Unassembled WGS sequence"/>
</dbReference>
<organism evidence="2 3">
    <name type="scientific">Salinisphaera orenii MK-B5</name>
    <dbReference type="NCBI Taxonomy" id="856730"/>
    <lineage>
        <taxon>Bacteria</taxon>
        <taxon>Pseudomonadati</taxon>
        <taxon>Pseudomonadota</taxon>
        <taxon>Gammaproteobacteria</taxon>
        <taxon>Salinisphaerales</taxon>
        <taxon>Salinisphaeraceae</taxon>
        <taxon>Salinisphaera</taxon>
    </lineage>
</organism>
<evidence type="ECO:0000259" key="1">
    <source>
        <dbReference type="Pfam" id="PF10005"/>
    </source>
</evidence>
<dbReference type="PIRSF" id="PIRSF012641">
    <property type="entry name" value="UCP012641"/>
    <property type="match status" value="1"/>
</dbReference>
<dbReference type="AlphaFoldDB" id="A0A423PQ66"/>
<feature type="domain" description="Zinc-ribbon" evidence="1">
    <location>
        <begin position="4"/>
        <end position="97"/>
    </location>
</feature>
<evidence type="ECO:0000313" key="3">
    <source>
        <dbReference type="Proteomes" id="UP000283993"/>
    </source>
</evidence>
<name>A0A423PQ66_9GAMM</name>
<reference evidence="2 3" key="1">
    <citation type="submission" date="2013-10" db="EMBL/GenBank/DDBJ databases">
        <title>Salinisphaera orenii MK-B5 Genome Sequencing.</title>
        <authorList>
            <person name="Lai Q."/>
            <person name="Li C."/>
            <person name="Shao Z."/>
        </authorList>
    </citation>
    <scope>NUCLEOTIDE SEQUENCE [LARGE SCALE GENOMIC DNA]</scope>
    <source>
        <strain evidence="2 3">MK-B5</strain>
    </source>
</reference>
<accession>A0A423PQ66</accession>
<keyword evidence="3" id="KW-1185">Reference proteome</keyword>
<gene>
    <name evidence="2" type="ORF">SAOR_07970</name>
</gene>
<dbReference type="InterPro" id="IPR031321">
    <property type="entry name" value="UCP012641"/>
</dbReference>